<accession>A0A401HA68</accession>
<evidence type="ECO:0000256" key="1">
    <source>
        <dbReference type="ARBA" id="ARBA00001936"/>
    </source>
</evidence>
<comment type="similarity">
    <text evidence="10">Belongs to the YjjX NTPase family.</text>
</comment>
<comment type="function">
    <text evidence="10">Phosphatase that hydrolyzes non-canonical purine nucleotides such as XTP and ITP to their respective diphosphate derivatives. Probably excludes non-canonical purines from DNA/RNA precursor pool, thus preventing their incorporation into DNA/RNA and avoiding chromosomal lesions.</text>
</comment>
<comment type="catalytic activity">
    <reaction evidence="8 10">
        <text>ITP + H2O = IDP + phosphate + H(+)</text>
        <dbReference type="Rhea" id="RHEA:28330"/>
        <dbReference type="ChEBI" id="CHEBI:15377"/>
        <dbReference type="ChEBI" id="CHEBI:15378"/>
        <dbReference type="ChEBI" id="CHEBI:43474"/>
        <dbReference type="ChEBI" id="CHEBI:58280"/>
        <dbReference type="ChEBI" id="CHEBI:61402"/>
        <dbReference type="EC" id="3.6.1.73"/>
    </reaction>
</comment>
<evidence type="ECO:0000256" key="7">
    <source>
        <dbReference type="ARBA" id="ARBA00023211"/>
    </source>
</evidence>
<dbReference type="GO" id="GO:0046872">
    <property type="term" value="F:metal ion binding"/>
    <property type="evidence" value="ECO:0007669"/>
    <property type="project" value="UniProtKB-KW"/>
</dbReference>
<dbReference type="SUPFAM" id="SSF52972">
    <property type="entry name" value="ITPase-like"/>
    <property type="match status" value="1"/>
</dbReference>
<evidence type="ECO:0000256" key="9">
    <source>
        <dbReference type="ARBA" id="ARBA00048781"/>
    </source>
</evidence>
<dbReference type="Gene3D" id="3.90.950.10">
    <property type="match status" value="1"/>
</dbReference>
<comment type="caution">
    <text evidence="12">The sequence shown here is derived from an EMBL/GenBank/DDBJ whole genome shotgun (WGS) entry which is preliminary data.</text>
</comment>
<dbReference type="OrthoDB" id="52857at2157"/>
<dbReference type="InterPro" id="IPR026533">
    <property type="entry name" value="NTPase/PRRC1"/>
</dbReference>
<keyword evidence="3 10" id="KW-0547">Nucleotide-binding</keyword>
<keyword evidence="2 10" id="KW-0479">Metal-binding</keyword>
<evidence type="ECO:0000256" key="2">
    <source>
        <dbReference type="ARBA" id="ARBA00022723"/>
    </source>
</evidence>
<feature type="domain" description="Non-canonical purine NTP phosphatase/PRRC1" evidence="11">
    <location>
        <begin position="8"/>
        <end position="169"/>
    </location>
</feature>
<dbReference type="GO" id="GO:0000166">
    <property type="term" value="F:nucleotide binding"/>
    <property type="evidence" value="ECO:0007669"/>
    <property type="project" value="UniProtKB-KW"/>
</dbReference>
<dbReference type="GO" id="GO:0006772">
    <property type="term" value="P:thiamine metabolic process"/>
    <property type="evidence" value="ECO:0007669"/>
    <property type="project" value="TreeGrafter"/>
</dbReference>
<reference evidence="12 13" key="1">
    <citation type="submission" date="2017-02" db="EMBL/GenBank/DDBJ databases">
        <title>isolation and characterization of a novel temperate virus Aeropyrum globular virus 1 infecting hyperthermophilic archaeon Aeropyrum.</title>
        <authorList>
            <person name="Yumiya M."/>
            <person name="Yoshida T."/>
            <person name="Sako Y."/>
        </authorList>
    </citation>
    <scope>NUCLEOTIDE SEQUENCE [LARGE SCALE GENOMIC DNA]</scope>
    <source>
        <strain evidence="12 13">YK1-12-2013</strain>
    </source>
</reference>
<keyword evidence="4 10" id="KW-0378">Hydrolase</keyword>
<evidence type="ECO:0000256" key="3">
    <source>
        <dbReference type="ARBA" id="ARBA00022741"/>
    </source>
</evidence>
<evidence type="ECO:0000256" key="8">
    <source>
        <dbReference type="ARBA" id="ARBA00048174"/>
    </source>
</evidence>
<dbReference type="AlphaFoldDB" id="A0A401HA68"/>
<dbReference type="Proteomes" id="UP000291213">
    <property type="component" value="Unassembled WGS sequence"/>
</dbReference>
<comment type="cofactor">
    <cofactor evidence="10">
        <name>Mg(2+)</name>
        <dbReference type="ChEBI" id="CHEBI:18420"/>
    </cofactor>
    <cofactor evidence="10">
        <name>Mn(2+)</name>
        <dbReference type="ChEBI" id="CHEBI:29035"/>
    </cofactor>
    <text evidence="10">Binds 1 divalent metal cation per subunit; can use either Mg(2+) or Mn(2+).</text>
</comment>
<dbReference type="InterPro" id="IPR050299">
    <property type="entry name" value="YjjX_NTPase"/>
</dbReference>
<sequence>MAVTVAVGTSNPVKYRAVLRAFSRYYDVTVVMVSVDSGVGPQPSGVAEVVGGALARAVGAIEKAGSYFGVGVEAGPIEFPASGGYVETQVAAIVDRDCRATVGMSPSFEVDRRVLALMLDGVEMEKAVGVERHGGLGESVGFVGVATLGAITRQDLTEHAVIMALIPRLMGYGSIATVEEIAAQAGASVECRSTRAI</sequence>
<evidence type="ECO:0000256" key="5">
    <source>
        <dbReference type="ARBA" id="ARBA00022842"/>
    </source>
</evidence>
<feature type="binding site" evidence="10">
    <location>
        <position position="36"/>
    </location>
    <ligand>
        <name>Mg(2+)</name>
        <dbReference type="ChEBI" id="CHEBI:18420"/>
    </ligand>
</feature>
<dbReference type="PANTHER" id="PTHR34699:SF2">
    <property type="entry name" value="NON-CANONICAL PURINE NTP PHOSPHATASE_PRRC1 DOMAIN-CONTAINING PROTEIN"/>
    <property type="match status" value="1"/>
</dbReference>
<dbReference type="EC" id="3.6.1.73" evidence="10"/>
<dbReference type="HAMAP" id="MF_00648">
    <property type="entry name" value="Non_canon_purine_NTPase_YjjX"/>
    <property type="match status" value="1"/>
</dbReference>
<comment type="caution">
    <text evidence="10">Lacks conserved residue(s) required for the propagation of feature annotation.</text>
</comment>
<evidence type="ECO:0000313" key="12">
    <source>
        <dbReference type="EMBL" id="GBF09270.1"/>
    </source>
</evidence>
<evidence type="ECO:0000256" key="6">
    <source>
        <dbReference type="ARBA" id="ARBA00023080"/>
    </source>
</evidence>
<dbReference type="GO" id="GO:0103023">
    <property type="term" value="F:ITPase activity"/>
    <property type="evidence" value="ECO:0007669"/>
    <property type="project" value="UniProtKB-EC"/>
</dbReference>
<dbReference type="RefSeq" id="WP_165487947.1">
    <property type="nucleotide sequence ID" value="NZ_BDMD01000051.1"/>
</dbReference>
<comment type="cofactor">
    <cofactor evidence="1">
        <name>Mn(2+)</name>
        <dbReference type="ChEBI" id="CHEBI:29035"/>
    </cofactor>
</comment>
<evidence type="ECO:0000313" key="13">
    <source>
        <dbReference type="Proteomes" id="UP000291213"/>
    </source>
</evidence>
<evidence type="ECO:0000256" key="4">
    <source>
        <dbReference type="ARBA" id="ARBA00022801"/>
    </source>
</evidence>
<proteinExistence type="inferred from homology"/>
<gene>
    <name evidence="12" type="ORF">apy_09950</name>
</gene>
<protein>
    <recommendedName>
        <fullName evidence="10">Probable inosine/xanthosine triphosphatase</fullName>
        <shortName evidence="10">ITPase/XTPase</shortName>
        <ecNumber evidence="10">3.6.1.73</ecNumber>
    </recommendedName>
    <alternativeName>
        <fullName evidence="10">Non-canonical purine NTP phosphatase</fullName>
    </alternativeName>
    <alternativeName>
        <fullName evidence="10">Non-standard purine NTP phosphatase</fullName>
    </alternativeName>
    <alternativeName>
        <fullName evidence="10">Nucleoside-triphosphate phosphatase</fullName>
        <shortName evidence="10">NTPase</shortName>
    </alternativeName>
</protein>
<evidence type="ECO:0000256" key="10">
    <source>
        <dbReference type="HAMAP-Rule" id="MF_00648"/>
    </source>
</evidence>
<dbReference type="InterPro" id="IPR002786">
    <property type="entry name" value="Non_canon_purine_NTPase"/>
</dbReference>
<dbReference type="GO" id="GO:0009117">
    <property type="term" value="P:nucleotide metabolic process"/>
    <property type="evidence" value="ECO:0007669"/>
    <property type="project" value="UniProtKB-KW"/>
</dbReference>
<dbReference type="PANTHER" id="PTHR34699">
    <property type="match status" value="1"/>
</dbReference>
<dbReference type="InterPro" id="IPR029001">
    <property type="entry name" value="ITPase-like_fam"/>
</dbReference>
<comment type="catalytic activity">
    <reaction evidence="9 10">
        <text>XTP + H2O = XDP + phosphate + H(+)</text>
        <dbReference type="Rhea" id="RHEA:28406"/>
        <dbReference type="ChEBI" id="CHEBI:15377"/>
        <dbReference type="ChEBI" id="CHEBI:15378"/>
        <dbReference type="ChEBI" id="CHEBI:43474"/>
        <dbReference type="ChEBI" id="CHEBI:59884"/>
        <dbReference type="ChEBI" id="CHEBI:61314"/>
        <dbReference type="EC" id="3.6.1.73"/>
    </reaction>
</comment>
<dbReference type="EMBL" id="BDMD01000051">
    <property type="protein sequence ID" value="GBF09270.1"/>
    <property type="molecule type" value="Genomic_DNA"/>
</dbReference>
<dbReference type="Pfam" id="PF01931">
    <property type="entry name" value="NTPase_I-T"/>
    <property type="match status" value="1"/>
</dbReference>
<keyword evidence="5 10" id="KW-0460">Magnesium</keyword>
<keyword evidence="7 10" id="KW-0464">Manganese</keyword>
<evidence type="ECO:0000259" key="11">
    <source>
        <dbReference type="Pfam" id="PF01931"/>
    </source>
</evidence>
<comment type="subunit">
    <text evidence="10">Homodimer.</text>
</comment>
<keyword evidence="6 10" id="KW-0546">Nucleotide metabolism</keyword>
<name>A0A401HA68_AERPX</name>
<feature type="binding site" evidence="10">
    <location>
        <begin position="9"/>
        <end position="14"/>
    </location>
    <ligand>
        <name>substrate</name>
    </ligand>
</feature>
<organism evidence="12 13">
    <name type="scientific">Aeropyrum pernix</name>
    <dbReference type="NCBI Taxonomy" id="56636"/>
    <lineage>
        <taxon>Archaea</taxon>
        <taxon>Thermoproteota</taxon>
        <taxon>Thermoprotei</taxon>
        <taxon>Desulfurococcales</taxon>
        <taxon>Desulfurococcaceae</taxon>
        <taxon>Aeropyrum</taxon>
    </lineage>
</organism>